<reference evidence="9" key="1">
    <citation type="submission" date="2023-11" db="EMBL/GenBank/DDBJ databases">
        <title>Genome assemblies of two species of porcelain crab, Petrolisthes cinctipes and Petrolisthes manimaculis (Anomura: Porcellanidae).</title>
        <authorList>
            <person name="Angst P."/>
        </authorList>
    </citation>
    <scope>NUCLEOTIDE SEQUENCE</scope>
    <source>
        <strain evidence="9">PB745_02</strain>
        <tissue evidence="9">Gill</tissue>
    </source>
</reference>
<keyword evidence="2" id="KW-0677">Repeat</keyword>
<dbReference type="InterPro" id="IPR000571">
    <property type="entry name" value="Znf_CCCH"/>
</dbReference>
<keyword evidence="1 5" id="KW-0479">Metal-binding</keyword>
<proteinExistence type="predicted"/>
<evidence type="ECO:0000259" key="8">
    <source>
        <dbReference type="PROSITE" id="PS50103"/>
    </source>
</evidence>
<feature type="domain" description="C3H1-type" evidence="8">
    <location>
        <begin position="46"/>
        <end position="73"/>
    </location>
</feature>
<accession>A0AAE1QM33</accession>
<dbReference type="PANTHER" id="PTHR12675:SF6">
    <property type="entry name" value="ZINC FINGER CCCH DOMAIN-CONTAINING PROTEIN 10"/>
    <property type="match status" value="1"/>
</dbReference>
<gene>
    <name evidence="9" type="ORF">Pmani_001757</name>
</gene>
<feature type="region of interest" description="Disordered" evidence="7">
    <location>
        <begin position="1"/>
        <end position="45"/>
    </location>
</feature>
<dbReference type="SMART" id="SM00356">
    <property type="entry name" value="ZnF_C3H1"/>
    <property type="match status" value="3"/>
</dbReference>
<keyword evidence="4 5" id="KW-0862">Zinc</keyword>
<dbReference type="Gene3D" id="3.30.1370.210">
    <property type="match status" value="1"/>
</dbReference>
<evidence type="ECO:0000256" key="2">
    <source>
        <dbReference type="ARBA" id="ARBA00022737"/>
    </source>
</evidence>
<dbReference type="PANTHER" id="PTHR12675">
    <property type="entry name" value="MUSCLEBLIND-LIKE PROTEIN"/>
    <property type="match status" value="1"/>
</dbReference>
<dbReference type="PROSITE" id="PS50103">
    <property type="entry name" value="ZF_C3H1"/>
    <property type="match status" value="1"/>
</dbReference>
<feature type="region of interest" description="Disordered" evidence="7">
    <location>
        <begin position="471"/>
        <end position="547"/>
    </location>
</feature>
<evidence type="ECO:0000313" key="9">
    <source>
        <dbReference type="EMBL" id="KAK4327787.1"/>
    </source>
</evidence>
<keyword evidence="6" id="KW-0175">Coiled coil</keyword>
<evidence type="ECO:0000313" key="10">
    <source>
        <dbReference type="Proteomes" id="UP001292094"/>
    </source>
</evidence>
<dbReference type="GO" id="GO:0003723">
    <property type="term" value="F:RNA binding"/>
    <property type="evidence" value="ECO:0007669"/>
    <property type="project" value="TreeGrafter"/>
</dbReference>
<evidence type="ECO:0000256" key="3">
    <source>
        <dbReference type="ARBA" id="ARBA00022771"/>
    </source>
</evidence>
<evidence type="ECO:0000256" key="6">
    <source>
        <dbReference type="SAM" id="Coils"/>
    </source>
</evidence>
<name>A0AAE1QM33_9EUCA</name>
<organism evidence="9 10">
    <name type="scientific">Petrolisthes manimaculis</name>
    <dbReference type="NCBI Taxonomy" id="1843537"/>
    <lineage>
        <taxon>Eukaryota</taxon>
        <taxon>Metazoa</taxon>
        <taxon>Ecdysozoa</taxon>
        <taxon>Arthropoda</taxon>
        <taxon>Crustacea</taxon>
        <taxon>Multicrustacea</taxon>
        <taxon>Malacostraca</taxon>
        <taxon>Eumalacostraca</taxon>
        <taxon>Eucarida</taxon>
        <taxon>Decapoda</taxon>
        <taxon>Pleocyemata</taxon>
        <taxon>Anomura</taxon>
        <taxon>Galatheoidea</taxon>
        <taxon>Porcellanidae</taxon>
        <taxon>Petrolisthes</taxon>
    </lineage>
</organism>
<keyword evidence="10" id="KW-1185">Reference proteome</keyword>
<protein>
    <recommendedName>
        <fullName evidence="8">C3H1-type domain-containing protein</fullName>
    </recommendedName>
</protein>
<evidence type="ECO:0000256" key="7">
    <source>
        <dbReference type="SAM" id="MobiDB-lite"/>
    </source>
</evidence>
<evidence type="ECO:0000256" key="5">
    <source>
        <dbReference type="PROSITE-ProRule" id="PRU00723"/>
    </source>
</evidence>
<dbReference type="GO" id="GO:0008270">
    <property type="term" value="F:zinc ion binding"/>
    <property type="evidence" value="ECO:0007669"/>
    <property type="project" value="UniProtKB-KW"/>
</dbReference>
<evidence type="ECO:0000256" key="1">
    <source>
        <dbReference type="ARBA" id="ARBA00022723"/>
    </source>
</evidence>
<sequence>MSIGVGIMSSKTEMKTKVPVTAPQAKSPSHDTSEANKPSGPESDNNKPIEVCRFFLKNRCRRSGKCYYYHPSVEEMRGYQEEREAWFALCPNIMSDFCNNPQCSFFHITKENEDLYRNEGEISPTLVNRAVRTSMAKNLTLIGTVTYCKEFLRGLCKLQNCDRRHMNRVEYKDAVFYALLEQFQQKFGPHKSQPVPPQGNLPNSMHPPSPMMSAYPDGMSGNPGLLGRFPGDMKATNSNNPSLLDHEPDGNREICHHDDAVSPGEDMGNDISGLLGRFPGDKRSADTNTPHRIVIHEDWEPERKRGRYQHDDPVQDGRYDDQVKFEWEKSQLPREKDNLMDQIIVIQKESMNMRREFEGKVKALQERLRKLEEENSKLRENAIEIQIAHKVEVKTLTVSNTTLQQENKELRRLIDSKVKNATSEVQMRLDVAEMEADKARESFTKLNSMLRESETKRTNLVAEIGSLRANPQDRQGIMPGDEDVQQHNTNTTYNTRDEYSRDKDLQGYSRQSNHPFNKGGHSMQGQWSGHMEPNRSNEGLLRNPQHSRTMEIPSITEVMKRNYDNMERNISHSQYNTFTRYREEWN</sequence>
<comment type="caution">
    <text evidence="9">The sequence shown here is derived from an EMBL/GenBank/DDBJ whole genome shotgun (WGS) entry which is preliminary data.</text>
</comment>
<dbReference type="AlphaFoldDB" id="A0AAE1QM33"/>
<keyword evidence="3 5" id="KW-0863">Zinc-finger</keyword>
<feature type="compositionally biased region" description="Basic and acidic residues" evidence="7">
    <location>
        <begin position="495"/>
        <end position="505"/>
    </location>
</feature>
<evidence type="ECO:0000256" key="4">
    <source>
        <dbReference type="ARBA" id="ARBA00022833"/>
    </source>
</evidence>
<dbReference type="Proteomes" id="UP001292094">
    <property type="component" value="Unassembled WGS sequence"/>
</dbReference>
<feature type="compositionally biased region" description="Pro residues" evidence="7">
    <location>
        <begin position="194"/>
        <end position="207"/>
    </location>
</feature>
<feature type="zinc finger region" description="C3H1-type" evidence="5">
    <location>
        <begin position="46"/>
        <end position="73"/>
    </location>
</feature>
<feature type="region of interest" description="Disordered" evidence="7">
    <location>
        <begin position="188"/>
        <end position="207"/>
    </location>
</feature>
<dbReference type="GO" id="GO:0043484">
    <property type="term" value="P:regulation of RNA splicing"/>
    <property type="evidence" value="ECO:0007669"/>
    <property type="project" value="TreeGrafter"/>
</dbReference>
<feature type="coiled-coil region" evidence="6">
    <location>
        <begin position="354"/>
        <end position="420"/>
    </location>
</feature>
<dbReference type="EMBL" id="JAWZYT010000125">
    <property type="protein sequence ID" value="KAK4327787.1"/>
    <property type="molecule type" value="Genomic_DNA"/>
</dbReference>